<dbReference type="PIRSF" id="PIRSF005650">
    <property type="entry name" value="Uridylate_kin"/>
    <property type="match status" value="1"/>
</dbReference>
<feature type="binding site" evidence="11">
    <location>
        <position position="174"/>
    </location>
    <ligand>
        <name>ATP</name>
        <dbReference type="ChEBI" id="CHEBI:30616"/>
    </ligand>
</feature>
<dbReference type="EC" id="2.7.4.22" evidence="11"/>
<name>A0A3D8P2D7_9THEO</name>
<dbReference type="PANTHER" id="PTHR42833">
    <property type="entry name" value="URIDYLATE KINASE"/>
    <property type="match status" value="1"/>
</dbReference>
<accession>A0A3D8P2D7</accession>
<evidence type="ECO:0000256" key="7">
    <source>
        <dbReference type="ARBA" id="ARBA00022777"/>
    </source>
</evidence>
<dbReference type="GO" id="GO:0005524">
    <property type="term" value="F:ATP binding"/>
    <property type="evidence" value="ECO:0007669"/>
    <property type="project" value="UniProtKB-KW"/>
</dbReference>
<evidence type="ECO:0000256" key="8">
    <source>
        <dbReference type="ARBA" id="ARBA00022840"/>
    </source>
</evidence>
<keyword evidence="7 11" id="KW-0418">Kinase</keyword>
<keyword evidence="11" id="KW-0021">Allosteric enzyme</keyword>
<dbReference type="UniPathway" id="UPA00159">
    <property type="reaction ID" value="UER00275"/>
</dbReference>
<keyword evidence="6 11" id="KW-0547">Nucleotide-binding</keyword>
<dbReference type="GO" id="GO:0033862">
    <property type="term" value="F:UMP kinase activity"/>
    <property type="evidence" value="ECO:0007669"/>
    <property type="project" value="UniProtKB-EC"/>
</dbReference>
<feature type="domain" description="Aspartate/glutamate/uridylate kinase" evidence="12">
    <location>
        <begin position="9"/>
        <end position="219"/>
    </location>
</feature>
<dbReference type="PANTHER" id="PTHR42833:SF4">
    <property type="entry name" value="URIDYLATE KINASE PUMPKIN, CHLOROPLASTIC"/>
    <property type="match status" value="1"/>
</dbReference>
<organism evidence="13 14">
    <name type="scientific">Ammonifex thiophilus</name>
    <dbReference type="NCBI Taxonomy" id="444093"/>
    <lineage>
        <taxon>Bacteria</taxon>
        <taxon>Bacillati</taxon>
        <taxon>Bacillota</taxon>
        <taxon>Clostridia</taxon>
        <taxon>Thermoanaerobacterales</taxon>
        <taxon>Thermoanaerobacteraceae</taxon>
        <taxon>Ammonifex</taxon>
    </lineage>
</organism>
<dbReference type="HAMAP" id="MF_01220_B">
    <property type="entry name" value="PyrH_B"/>
    <property type="match status" value="1"/>
</dbReference>
<keyword evidence="8 11" id="KW-0067">ATP-binding</keyword>
<comment type="pathway">
    <text evidence="2 11">Pyrimidine metabolism; CTP biosynthesis via de novo pathway; UDP from UMP (UMPK route): step 1/1.</text>
</comment>
<dbReference type="OrthoDB" id="9807458at2"/>
<dbReference type="Pfam" id="PF00696">
    <property type="entry name" value="AA_kinase"/>
    <property type="match status" value="1"/>
</dbReference>
<evidence type="ECO:0000256" key="3">
    <source>
        <dbReference type="ARBA" id="ARBA00007614"/>
    </source>
</evidence>
<feature type="binding site" evidence="11">
    <location>
        <position position="57"/>
    </location>
    <ligand>
        <name>ATP</name>
        <dbReference type="ChEBI" id="CHEBI:30616"/>
    </ligand>
</feature>
<evidence type="ECO:0000256" key="4">
    <source>
        <dbReference type="ARBA" id="ARBA00022490"/>
    </source>
</evidence>
<dbReference type="RefSeq" id="WP_115792875.1">
    <property type="nucleotide sequence ID" value="NZ_QSLN01000010.1"/>
</dbReference>
<evidence type="ECO:0000256" key="1">
    <source>
        <dbReference type="ARBA" id="ARBA00004496"/>
    </source>
</evidence>
<comment type="similarity">
    <text evidence="3 11">Belongs to the UMP kinase family.</text>
</comment>
<dbReference type="InterPro" id="IPR011817">
    <property type="entry name" value="Uridylate_kinase"/>
</dbReference>
<feature type="binding site" evidence="11">
    <location>
        <position position="171"/>
    </location>
    <ligand>
        <name>ATP</name>
        <dbReference type="ChEBI" id="CHEBI:30616"/>
    </ligand>
</feature>
<dbReference type="FunFam" id="3.40.1160.10:FF:000001">
    <property type="entry name" value="Uridylate kinase"/>
    <property type="match status" value="1"/>
</dbReference>
<dbReference type="Gene3D" id="3.40.1160.10">
    <property type="entry name" value="Acetylglutamate kinase-like"/>
    <property type="match status" value="1"/>
</dbReference>
<comment type="catalytic activity">
    <reaction evidence="10 11">
        <text>UMP + ATP = UDP + ADP</text>
        <dbReference type="Rhea" id="RHEA:24400"/>
        <dbReference type="ChEBI" id="CHEBI:30616"/>
        <dbReference type="ChEBI" id="CHEBI:57865"/>
        <dbReference type="ChEBI" id="CHEBI:58223"/>
        <dbReference type="ChEBI" id="CHEBI:456216"/>
        <dbReference type="EC" id="2.7.4.22"/>
    </reaction>
</comment>
<dbReference type="InterPro" id="IPR015963">
    <property type="entry name" value="Uridylate_kinase_bac"/>
</dbReference>
<comment type="function">
    <text evidence="11">Catalyzes the reversible phosphorylation of UMP to UDP.</text>
</comment>
<keyword evidence="5 11" id="KW-0808">Transferase</keyword>
<dbReference type="Proteomes" id="UP000256329">
    <property type="component" value="Unassembled WGS sequence"/>
</dbReference>
<comment type="subcellular location">
    <subcellularLocation>
        <location evidence="1 11">Cytoplasm</location>
    </subcellularLocation>
</comment>
<proteinExistence type="inferred from homology"/>
<dbReference type="CDD" id="cd04254">
    <property type="entry name" value="AAK_UMPK-PyrH-Ec"/>
    <property type="match status" value="1"/>
</dbReference>
<sequence length="255" mass="27658">MATKPKYRRIVIKVSGEALAGEQGYGIDPAVVSFVAREIQQVKQEFNVEIAIVVGGGNIWRGLAGAARGMDRATADYMGMLATVINALALQDALEKLGVETRVQTAIEMRAVAEPYIRRRAIRHLEKGRVVIFAAGTGSPYFSTDTTAALRAAEIEAEAILMAKRGVDGVYDDDPRRNPRARKFEYLTFMEMLNLGLGVMDATAASLCMENKLPVIVFNVQEAGGIRRILLGEKVGTFIGGEEGCRKPLSVPNSP</sequence>
<gene>
    <name evidence="11" type="primary">pyrH</name>
    <name evidence="13" type="ORF">DXX99_07465</name>
</gene>
<comment type="subunit">
    <text evidence="11">Homohexamer.</text>
</comment>
<dbReference type="AlphaFoldDB" id="A0A3D8P2D7"/>
<evidence type="ECO:0000259" key="12">
    <source>
        <dbReference type="Pfam" id="PF00696"/>
    </source>
</evidence>
<comment type="caution">
    <text evidence="11">Lacks conserved residue(s) required for the propagation of feature annotation.</text>
</comment>
<feature type="binding site" evidence="11">
    <location>
        <begin position="137"/>
        <end position="144"/>
    </location>
    <ligand>
        <name>UMP</name>
        <dbReference type="ChEBI" id="CHEBI:57865"/>
    </ligand>
</feature>
<evidence type="ECO:0000256" key="11">
    <source>
        <dbReference type="HAMAP-Rule" id="MF_01220"/>
    </source>
</evidence>
<evidence type="ECO:0000256" key="9">
    <source>
        <dbReference type="ARBA" id="ARBA00022975"/>
    </source>
</evidence>
<comment type="caution">
    <text evidence="13">The sequence shown here is derived from an EMBL/GenBank/DDBJ whole genome shotgun (WGS) entry which is preliminary data.</text>
</comment>
<keyword evidence="4 11" id="KW-0963">Cytoplasm</keyword>
<dbReference type="GO" id="GO:0006225">
    <property type="term" value="P:UDP biosynthetic process"/>
    <property type="evidence" value="ECO:0007669"/>
    <property type="project" value="TreeGrafter"/>
</dbReference>
<evidence type="ECO:0000313" key="14">
    <source>
        <dbReference type="Proteomes" id="UP000256329"/>
    </source>
</evidence>
<evidence type="ECO:0000256" key="2">
    <source>
        <dbReference type="ARBA" id="ARBA00004791"/>
    </source>
</evidence>
<dbReference type="GO" id="GO:0044210">
    <property type="term" value="P:'de novo' CTP biosynthetic process"/>
    <property type="evidence" value="ECO:0007669"/>
    <property type="project" value="UniProtKB-UniRule"/>
</dbReference>
<keyword evidence="14" id="KW-1185">Reference proteome</keyword>
<evidence type="ECO:0000313" key="13">
    <source>
        <dbReference type="EMBL" id="RDV82432.1"/>
    </source>
</evidence>
<protein>
    <recommendedName>
        <fullName evidence="11">Uridylate kinase</fullName>
        <shortName evidence="11">UK</shortName>
        <ecNumber evidence="11">2.7.4.22</ecNumber>
    </recommendedName>
    <alternativeName>
        <fullName evidence="11">Uridine monophosphate kinase</fullName>
        <shortName evidence="11">UMP kinase</shortName>
        <shortName evidence="11">UMPK</shortName>
    </alternativeName>
</protein>
<feature type="binding site" evidence="11">
    <location>
        <position position="76"/>
    </location>
    <ligand>
        <name>UMP</name>
        <dbReference type="ChEBI" id="CHEBI:57865"/>
    </ligand>
</feature>
<dbReference type="GO" id="GO:0005737">
    <property type="term" value="C:cytoplasm"/>
    <property type="evidence" value="ECO:0007669"/>
    <property type="project" value="UniProtKB-SubCell"/>
</dbReference>
<dbReference type="SUPFAM" id="SSF53633">
    <property type="entry name" value="Carbamate kinase-like"/>
    <property type="match status" value="1"/>
</dbReference>
<dbReference type="NCBIfam" id="TIGR02075">
    <property type="entry name" value="pyrH_bact"/>
    <property type="match status" value="1"/>
</dbReference>
<evidence type="ECO:0000256" key="10">
    <source>
        <dbReference type="ARBA" id="ARBA00047767"/>
    </source>
</evidence>
<evidence type="ECO:0000256" key="6">
    <source>
        <dbReference type="ARBA" id="ARBA00022741"/>
    </source>
</evidence>
<dbReference type="InterPro" id="IPR001048">
    <property type="entry name" value="Asp/Glu/Uridylate_kinase"/>
</dbReference>
<reference evidence="13 14" key="1">
    <citation type="submission" date="2018-08" db="EMBL/GenBank/DDBJ databases">
        <title>Form III RuBisCO-mediated autotrophy in Thermodesulfobium bacteria.</title>
        <authorList>
            <person name="Toshchakov S.V."/>
            <person name="Kublanov I.V."/>
            <person name="Frolov E."/>
            <person name="Bonch-Osmolovskaya E.A."/>
            <person name="Tourova T.P."/>
            <person name="Chernych N.A."/>
            <person name="Lebedinsky A.V."/>
        </authorList>
    </citation>
    <scope>NUCLEOTIDE SEQUENCE [LARGE SCALE GENOMIC DNA]</scope>
    <source>
        <strain evidence="13 14">SR</strain>
    </source>
</reference>
<keyword evidence="9 11" id="KW-0665">Pyrimidine biosynthesis</keyword>
<dbReference type="InterPro" id="IPR036393">
    <property type="entry name" value="AceGlu_kinase-like_sf"/>
</dbReference>
<feature type="binding site" evidence="11">
    <location>
        <position position="56"/>
    </location>
    <ligand>
        <name>UMP</name>
        <dbReference type="ChEBI" id="CHEBI:57865"/>
    </ligand>
</feature>
<feature type="binding site" evidence="11">
    <location>
        <begin position="13"/>
        <end position="16"/>
    </location>
    <ligand>
        <name>ATP</name>
        <dbReference type="ChEBI" id="CHEBI:30616"/>
    </ligand>
</feature>
<dbReference type="EMBL" id="QSLN01000010">
    <property type="protein sequence ID" value="RDV82432.1"/>
    <property type="molecule type" value="Genomic_DNA"/>
</dbReference>
<evidence type="ECO:0000256" key="5">
    <source>
        <dbReference type="ARBA" id="ARBA00022679"/>
    </source>
</evidence>
<feature type="binding site" evidence="11">
    <location>
        <position position="61"/>
    </location>
    <ligand>
        <name>ATP</name>
        <dbReference type="ChEBI" id="CHEBI:30616"/>
    </ligand>
</feature>
<feature type="region of interest" description="Involved in allosteric activation by GTP" evidence="11">
    <location>
        <begin position="21"/>
        <end position="26"/>
    </location>
</feature>
<comment type="activity regulation">
    <text evidence="11">Allosterically activated by GTP. Inhibited by UTP.</text>
</comment>